<dbReference type="PANTHER" id="PTHR23517">
    <property type="entry name" value="RESISTANCE PROTEIN MDTM, PUTATIVE-RELATED-RELATED"/>
    <property type="match status" value="1"/>
</dbReference>
<dbReference type="InterPro" id="IPR036259">
    <property type="entry name" value="MFS_trans_sf"/>
</dbReference>
<evidence type="ECO:0000256" key="7">
    <source>
        <dbReference type="SAM" id="Phobius"/>
    </source>
</evidence>
<feature type="transmembrane region" description="Helical" evidence="7">
    <location>
        <begin position="82"/>
        <end position="101"/>
    </location>
</feature>
<feature type="transmembrane region" description="Helical" evidence="7">
    <location>
        <begin position="344"/>
        <end position="368"/>
    </location>
</feature>
<evidence type="ECO:0000256" key="1">
    <source>
        <dbReference type="ARBA" id="ARBA00004651"/>
    </source>
</evidence>
<dbReference type="AlphaFoldDB" id="A0A495IKL1"/>
<comment type="caution">
    <text evidence="9">The sequence shown here is derived from an EMBL/GenBank/DDBJ whole genome shotgun (WGS) entry which is preliminary data.</text>
</comment>
<evidence type="ECO:0000256" key="5">
    <source>
        <dbReference type="ARBA" id="ARBA00022989"/>
    </source>
</evidence>
<keyword evidence="6 7" id="KW-0472">Membrane</keyword>
<keyword evidence="5 7" id="KW-1133">Transmembrane helix</keyword>
<evidence type="ECO:0000256" key="6">
    <source>
        <dbReference type="ARBA" id="ARBA00023136"/>
    </source>
</evidence>
<feature type="transmembrane region" description="Helical" evidence="7">
    <location>
        <begin position="141"/>
        <end position="166"/>
    </location>
</feature>
<dbReference type="PROSITE" id="PS50850">
    <property type="entry name" value="MFS"/>
    <property type="match status" value="1"/>
</dbReference>
<evidence type="ECO:0000259" key="8">
    <source>
        <dbReference type="PROSITE" id="PS50850"/>
    </source>
</evidence>
<evidence type="ECO:0000256" key="4">
    <source>
        <dbReference type="ARBA" id="ARBA00022692"/>
    </source>
</evidence>
<evidence type="ECO:0000256" key="3">
    <source>
        <dbReference type="ARBA" id="ARBA00022475"/>
    </source>
</evidence>
<dbReference type="GO" id="GO:0005886">
    <property type="term" value="C:plasma membrane"/>
    <property type="evidence" value="ECO:0007669"/>
    <property type="project" value="UniProtKB-SubCell"/>
</dbReference>
<name>A0A495IKL1_9MICO</name>
<organism evidence="9 10">
    <name type="scientific">Frondihabitans australicus</name>
    <dbReference type="NCBI Taxonomy" id="386892"/>
    <lineage>
        <taxon>Bacteria</taxon>
        <taxon>Bacillati</taxon>
        <taxon>Actinomycetota</taxon>
        <taxon>Actinomycetes</taxon>
        <taxon>Micrococcales</taxon>
        <taxon>Microbacteriaceae</taxon>
        <taxon>Frondihabitans</taxon>
    </lineage>
</organism>
<dbReference type="Pfam" id="PF07690">
    <property type="entry name" value="MFS_1"/>
    <property type="match status" value="1"/>
</dbReference>
<keyword evidence="3" id="KW-1003">Cell membrane</keyword>
<dbReference type="InterPro" id="IPR020846">
    <property type="entry name" value="MFS_dom"/>
</dbReference>
<dbReference type="GO" id="GO:0022857">
    <property type="term" value="F:transmembrane transporter activity"/>
    <property type="evidence" value="ECO:0007669"/>
    <property type="project" value="InterPro"/>
</dbReference>
<proteinExistence type="predicted"/>
<feature type="transmembrane region" description="Helical" evidence="7">
    <location>
        <begin position="107"/>
        <end position="129"/>
    </location>
</feature>
<keyword evidence="10" id="KW-1185">Reference proteome</keyword>
<feature type="transmembrane region" description="Helical" evidence="7">
    <location>
        <begin position="374"/>
        <end position="397"/>
    </location>
</feature>
<keyword evidence="4 7" id="KW-0812">Transmembrane</keyword>
<dbReference type="InterPro" id="IPR011701">
    <property type="entry name" value="MFS"/>
</dbReference>
<feature type="transmembrane region" description="Helical" evidence="7">
    <location>
        <begin position="247"/>
        <end position="273"/>
    </location>
</feature>
<accession>A0A495IKL1</accession>
<dbReference type="Proteomes" id="UP000280008">
    <property type="component" value="Unassembled WGS sequence"/>
</dbReference>
<dbReference type="RefSeq" id="WP_170160004.1">
    <property type="nucleotide sequence ID" value="NZ_RBKS01000001.1"/>
</dbReference>
<dbReference type="InterPro" id="IPR050171">
    <property type="entry name" value="MFS_Transporters"/>
</dbReference>
<feature type="transmembrane region" description="Helical" evidence="7">
    <location>
        <begin position="48"/>
        <end position="70"/>
    </location>
</feature>
<gene>
    <name evidence="9" type="ORF">C8E83_3684</name>
</gene>
<dbReference type="SUPFAM" id="SSF103473">
    <property type="entry name" value="MFS general substrate transporter"/>
    <property type="match status" value="1"/>
</dbReference>
<protein>
    <submittedName>
        <fullName evidence="9">Putative MFS family arabinose efflux permease</fullName>
    </submittedName>
</protein>
<evidence type="ECO:0000313" key="10">
    <source>
        <dbReference type="Proteomes" id="UP000280008"/>
    </source>
</evidence>
<feature type="transmembrane region" description="Helical" evidence="7">
    <location>
        <begin position="219"/>
        <end position="241"/>
    </location>
</feature>
<evidence type="ECO:0000313" key="9">
    <source>
        <dbReference type="EMBL" id="RKR76507.1"/>
    </source>
</evidence>
<feature type="transmembrane region" description="Helical" evidence="7">
    <location>
        <begin position="285"/>
        <end position="303"/>
    </location>
</feature>
<dbReference type="Gene3D" id="1.20.1250.20">
    <property type="entry name" value="MFS general substrate transporter like domains"/>
    <property type="match status" value="1"/>
</dbReference>
<feature type="domain" description="Major facilitator superfamily (MFS) profile" evidence="8">
    <location>
        <begin position="15"/>
        <end position="402"/>
    </location>
</feature>
<evidence type="ECO:0000256" key="2">
    <source>
        <dbReference type="ARBA" id="ARBA00022448"/>
    </source>
</evidence>
<dbReference type="PANTHER" id="PTHR23517:SF13">
    <property type="entry name" value="MAJOR FACILITATOR SUPERFAMILY MFS_1"/>
    <property type="match status" value="1"/>
</dbReference>
<reference evidence="9 10" key="1">
    <citation type="submission" date="2018-10" db="EMBL/GenBank/DDBJ databases">
        <title>Sequencing the genomes of 1000 actinobacteria strains.</title>
        <authorList>
            <person name="Klenk H.-P."/>
        </authorList>
    </citation>
    <scope>NUCLEOTIDE SEQUENCE [LARGE SCALE GENOMIC DNA]</scope>
    <source>
        <strain evidence="9 10">DSM 17894</strain>
    </source>
</reference>
<comment type="subcellular location">
    <subcellularLocation>
        <location evidence="1">Cell membrane</location>
        <topology evidence="1">Multi-pass membrane protein</topology>
    </subcellularLocation>
</comment>
<dbReference type="EMBL" id="RBKS01000001">
    <property type="protein sequence ID" value="RKR76507.1"/>
    <property type="molecule type" value="Genomic_DNA"/>
</dbReference>
<feature type="transmembrane region" description="Helical" evidence="7">
    <location>
        <begin position="309"/>
        <end position="332"/>
    </location>
</feature>
<keyword evidence="2" id="KW-0813">Transport</keyword>
<sequence>MADTNTSRIRIPRSVGFAATSASLIAFFLAAGAPTPLLPLYEASWGFAPSMLTLAFGVYAIAMVAALLVVGSLSDHIGRRPLLIGSLALELVAVLVFFGAQSIGWLIVARILQGIATGAASSSFGAAAVELASENRKKLGALMTSLASTAGLGVGALFAGLVALAIPASAAVIVWAALAVVMAAGTVFALLTPETSTRRPGALASLAPRFTIPAKVRPLFVATAPSIVATFLTATFFLGLLPTVLGAVFGITSPIVGGVLTFVMFGVAATASVTTSAIPAHLLKILGDAAIVVGAIGLLAAFASGDLALVWGSTVFAGAGLGGTFSASTRSLVPEVAAHERAGLFAGIFVIAYVTLGVAAIAAGFVATAVGVEAVAIGFTAVLAILGLVGMLLAVGVHTRARRTTVRSAHTPCPTAPVATR</sequence>
<feature type="transmembrane region" description="Helical" evidence="7">
    <location>
        <begin position="172"/>
        <end position="191"/>
    </location>
</feature>